<sequence length="100" mass="11066">MAFCILTPRSTVIMEGLSPGAFGYKPAPSIWHKDPDISRNFLLSYVGNQMAHADGIKMAKFNVDSAVYTSKRMIRLPDDDLQSLCIDCIPDWSARGDTAL</sequence>
<protein>
    <submittedName>
        <fullName evidence="1">Uncharacterized protein</fullName>
    </submittedName>
</protein>
<dbReference type="AlphaFoldDB" id="A0A4Z1HX18"/>
<evidence type="ECO:0000313" key="2">
    <source>
        <dbReference type="Proteomes" id="UP000297229"/>
    </source>
</evidence>
<accession>A0A4Z1HX18</accession>
<name>A0A4Z1HX18_9HELO</name>
<keyword evidence="2" id="KW-1185">Reference proteome</keyword>
<evidence type="ECO:0000313" key="1">
    <source>
        <dbReference type="EMBL" id="TGO53601.1"/>
    </source>
</evidence>
<proteinExistence type="predicted"/>
<dbReference type="EMBL" id="PQXM01001573">
    <property type="protein sequence ID" value="TGO53601.1"/>
    <property type="molecule type" value="Genomic_DNA"/>
</dbReference>
<dbReference type="Proteomes" id="UP000297229">
    <property type="component" value="Unassembled WGS sequence"/>
</dbReference>
<dbReference type="OrthoDB" id="3492307at2759"/>
<reference evidence="1 2" key="1">
    <citation type="submission" date="2017-12" db="EMBL/GenBank/DDBJ databases">
        <title>Comparative genomics of Botrytis spp.</title>
        <authorList>
            <person name="Valero-Jimenez C.A."/>
            <person name="Tapia P."/>
            <person name="Veloso J."/>
            <person name="Silva-Moreno E."/>
            <person name="Staats M."/>
            <person name="Valdes J.H."/>
            <person name="Van Kan J.A.L."/>
        </authorList>
    </citation>
    <scope>NUCLEOTIDE SEQUENCE [LARGE SCALE GENOMIC DNA]</scope>
    <source>
        <strain evidence="1 2">Be9601</strain>
    </source>
</reference>
<comment type="caution">
    <text evidence="1">The sequence shown here is derived from an EMBL/GenBank/DDBJ whole genome shotgun (WGS) entry which is preliminary data.</text>
</comment>
<gene>
    <name evidence="1" type="ORF">BELL_1575g00010</name>
</gene>
<organism evidence="1 2">
    <name type="scientific">Botrytis elliptica</name>
    <dbReference type="NCBI Taxonomy" id="278938"/>
    <lineage>
        <taxon>Eukaryota</taxon>
        <taxon>Fungi</taxon>
        <taxon>Dikarya</taxon>
        <taxon>Ascomycota</taxon>
        <taxon>Pezizomycotina</taxon>
        <taxon>Leotiomycetes</taxon>
        <taxon>Helotiales</taxon>
        <taxon>Sclerotiniaceae</taxon>
        <taxon>Botrytis</taxon>
    </lineage>
</organism>